<keyword evidence="2" id="KW-1185">Reference proteome</keyword>
<evidence type="ECO:0000313" key="1">
    <source>
        <dbReference type="EMBL" id="KAK6755925.1"/>
    </source>
</evidence>
<sequence>MNDGTLAIWRGSVRLRNVCRFGFVVHPSVVHVVDSHEVLSLCLVIFLMYPLRQKLTNIVNCNSLISATDESDLVAFYEKLEEVIRNENSFYRFGVGYLNAKQGKDTEEERTIG</sequence>
<gene>
    <name evidence="1" type="primary">Necator_chrV.g19153</name>
    <name evidence="1" type="ORF">RB195_014361</name>
</gene>
<protein>
    <submittedName>
        <fullName evidence="1">Uncharacterized protein</fullName>
    </submittedName>
</protein>
<reference evidence="1 2" key="1">
    <citation type="submission" date="2023-08" db="EMBL/GenBank/DDBJ databases">
        <title>A Necator americanus chromosomal reference genome.</title>
        <authorList>
            <person name="Ilik V."/>
            <person name="Petrzelkova K.J."/>
            <person name="Pardy F."/>
            <person name="Fuh T."/>
            <person name="Niatou-Singa F.S."/>
            <person name="Gouil Q."/>
            <person name="Baker L."/>
            <person name="Ritchie M.E."/>
            <person name="Jex A.R."/>
            <person name="Gazzola D."/>
            <person name="Li H."/>
            <person name="Toshio Fujiwara R."/>
            <person name="Zhan B."/>
            <person name="Aroian R.V."/>
            <person name="Pafco B."/>
            <person name="Schwarz E.M."/>
        </authorList>
    </citation>
    <scope>NUCLEOTIDE SEQUENCE [LARGE SCALE GENOMIC DNA]</scope>
    <source>
        <strain evidence="1 2">Aroian</strain>
        <tissue evidence="1">Whole animal</tissue>
    </source>
</reference>
<accession>A0ABR1E0Y9</accession>
<name>A0ABR1E0Y9_NECAM</name>
<comment type="caution">
    <text evidence="1">The sequence shown here is derived from an EMBL/GenBank/DDBJ whole genome shotgun (WGS) entry which is preliminary data.</text>
</comment>
<dbReference type="Proteomes" id="UP001303046">
    <property type="component" value="Unassembled WGS sequence"/>
</dbReference>
<evidence type="ECO:0000313" key="2">
    <source>
        <dbReference type="Proteomes" id="UP001303046"/>
    </source>
</evidence>
<organism evidence="1 2">
    <name type="scientific">Necator americanus</name>
    <name type="common">Human hookworm</name>
    <dbReference type="NCBI Taxonomy" id="51031"/>
    <lineage>
        <taxon>Eukaryota</taxon>
        <taxon>Metazoa</taxon>
        <taxon>Ecdysozoa</taxon>
        <taxon>Nematoda</taxon>
        <taxon>Chromadorea</taxon>
        <taxon>Rhabditida</taxon>
        <taxon>Rhabditina</taxon>
        <taxon>Rhabditomorpha</taxon>
        <taxon>Strongyloidea</taxon>
        <taxon>Ancylostomatidae</taxon>
        <taxon>Bunostominae</taxon>
        <taxon>Necator</taxon>
    </lineage>
</organism>
<proteinExistence type="predicted"/>
<dbReference type="EMBL" id="JAVFWL010000005">
    <property type="protein sequence ID" value="KAK6755925.1"/>
    <property type="molecule type" value="Genomic_DNA"/>
</dbReference>